<evidence type="ECO:0000256" key="1">
    <source>
        <dbReference type="SAM" id="MobiDB-lite"/>
    </source>
</evidence>
<dbReference type="AlphaFoldDB" id="A0A6A6QV61"/>
<organism evidence="2 3">
    <name type="scientific">Lophium mytilinum</name>
    <dbReference type="NCBI Taxonomy" id="390894"/>
    <lineage>
        <taxon>Eukaryota</taxon>
        <taxon>Fungi</taxon>
        <taxon>Dikarya</taxon>
        <taxon>Ascomycota</taxon>
        <taxon>Pezizomycotina</taxon>
        <taxon>Dothideomycetes</taxon>
        <taxon>Pleosporomycetidae</taxon>
        <taxon>Mytilinidiales</taxon>
        <taxon>Mytilinidiaceae</taxon>
        <taxon>Lophium</taxon>
    </lineage>
</organism>
<sequence>MGDYPQHVKAAVEAAGKAARRKTRQQQASRTTDTTSNDFHVFLVHHEVDMKDDVQQAAVEQEPNVMEVFKERYEDVVEEDNFVREGQKAGENQVTWNVDEIGALSLEYTDAAEGDFFTVHVVRHIVVG</sequence>
<reference evidence="2" key="1">
    <citation type="journal article" date="2020" name="Stud. Mycol.">
        <title>101 Dothideomycetes genomes: a test case for predicting lifestyles and emergence of pathogens.</title>
        <authorList>
            <person name="Haridas S."/>
            <person name="Albert R."/>
            <person name="Binder M."/>
            <person name="Bloem J."/>
            <person name="Labutti K."/>
            <person name="Salamov A."/>
            <person name="Andreopoulos B."/>
            <person name="Baker S."/>
            <person name="Barry K."/>
            <person name="Bills G."/>
            <person name="Bluhm B."/>
            <person name="Cannon C."/>
            <person name="Castanera R."/>
            <person name="Culley D."/>
            <person name="Daum C."/>
            <person name="Ezra D."/>
            <person name="Gonzalez J."/>
            <person name="Henrissat B."/>
            <person name="Kuo A."/>
            <person name="Liang C."/>
            <person name="Lipzen A."/>
            <person name="Lutzoni F."/>
            <person name="Magnuson J."/>
            <person name="Mondo S."/>
            <person name="Nolan M."/>
            <person name="Ohm R."/>
            <person name="Pangilinan J."/>
            <person name="Park H.-J."/>
            <person name="Ramirez L."/>
            <person name="Alfaro M."/>
            <person name="Sun H."/>
            <person name="Tritt A."/>
            <person name="Yoshinaga Y."/>
            <person name="Zwiers L.-H."/>
            <person name="Turgeon B."/>
            <person name="Goodwin S."/>
            <person name="Spatafora J."/>
            <person name="Crous P."/>
            <person name="Grigoriev I."/>
        </authorList>
    </citation>
    <scope>NUCLEOTIDE SEQUENCE</scope>
    <source>
        <strain evidence="2">CBS 269.34</strain>
    </source>
</reference>
<dbReference type="EMBL" id="MU004188">
    <property type="protein sequence ID" value="KAF2496059.1"/>
    <property type="molecule type" value="Genomic_DNA"/>
</dbReference>
<feature type="region of interest" description="Disordered" evidence="1">
    <location>
        <begin position="13"/>
        <end position="36"/>
    </location>
</feature>
<gene>
    <name evidence="2" type="ORF">BU16DRAFT_560905</name>
</gene>
<name>A0A6A6QV61_9PEZI</name>
<protein>
    <submittedName>
        <fullName evidence="2">Uncharacterized protein</fullName>
    </submittedName>
</protein>
<accession>A0A6A6QV61</accession>
<feature type="compositionally biased region" description="Polar residues" evidence="1">
    <location>
        <begin position="25"/>
        <end position="36"/>
    </location>
</feature>
<evidence type="ECO:0000313" key="2">
    <source>
        <dbReference type="EMBL" id="KAF2496059.1"/>
    </source>
</evidence>
<dbReference type="Proteomes" id="UP000799750">
    <property type="component" value="Unassembled WGS sequence"/>
</dbReference>
<keyword evidence="3" id="KW-1185">Reference proteome</keyword>
<proteinExistence type="predicted"/>
<evidence type="ECO:0000313" key="3">
    <source>
        <dbReference type="Proteomes" id="UP000799750"/>
    </source>
</evidence>